<organism evidence="4 5">
    <name type="scientific">Mesonia phycicola</name>
    <dbReference type="NCBI Taxonomy" id="579105"/>
    <lineage>
        <taxon>Bacteria</taxon>
        <taxon>Pseudomonadati</taxon>
        <taxon>Bacteroidota</taxon>
        <taxon>Flavobacteriia</taxon>
        <taxon>Flavobacteriales</taxon>
        <taxon>Flavobacteriaceae</taxon>
        <taxon>Mesonia</taxon>
    </lineage>
</organism>
<dbReference type="Gene3D" id="3.40.800.10">
    <property type="entry name" value="Ureohydrolase domain"/>
    <property type="match status" value="1"/>
</dbReference>
<dbReference type="STRING" id="579105.SAMN04488096_105327"/>
<dbReference type="Proteomes" id="UP000184225">
    <property type="component" value="Unassembled WGS sequence"/>
</dbReference>
<sequence length="384" mass="44139">MSFEFLRPISQELVESITSLHKATLGKKVMLYSEGNFPDLSNVKIAIVGVIEDRRSVKSEKIPFNYDYIRKQLYKLYEGNWNEQIADLGDIYPGETVEDTYFLLKSVTEDLVNRSILPIILGGSQDLVYAQYRAYDNYGQMVNLVNVDAQFDLGDTEQALCNKSYVGKMVVNEPYNLFNYANIGYQTYFNAQEEINLIDKLFFEAYRLGVISNDISLAEPVMRDANLVTLDVTSVAVASVNPAMPNGFTGKEICALARYAGISDKVSSFGLYEIQDLDLTENSAMLAAQIIWYFIEGVNFRKKEYNNSFLRDFTKFTVPIEDEYLIFYRSELSGRWWVEIPNSESFNNKLNKQSLLPCSHQDYLDACNQIIPERWFKAYRKNQI</sequence>
<evidence type="ECO:0000256" key="1">
    <source>
        <dbReference type="ARBA" id="ARBA00022723"/>
    </source>
</evidence>
<dbReference type="SUPFAM" id="SSF52768">
    <property type="entry name" value="Arginase/deacetylase"/>
    <property type="match status" value="1"/>
</dbReference>
<dbReference type="RefSeq" id="WP_073150931.1">
    <property type="nucleotide sequence ID" value="NZ_FQYY01000005.1"/>
</dbReference>
<dbReference type="EMBL" id="FQYY01000005">
    <property type="protein sequence ID" value="SHI90402.1"/>
    <property type="molecule type" value="Genomic_DNA"/>
</dbReference>
<dbReference type="PROSITE" id="PS51409">
    <property type="entry name" value="ARGINASE_2"/>
    <property type="match status" value="1"/>
</dbReference>
<keyword evidence="1" id="KW-0479">Metal-binding</keyword>
<dbReference type="GO" id="GO:0033389">
    <property type="term" value="P:putrescine biosynthetic process from arginine, via agmatine"/>
    <property type="evidence" value="ECO:0007669"/>
    <property type="project" value="TreeGrafter"/>
</dbReference>
<proteinExistence type="inferred from homology"/>
<accession>A0A1M6EY99</accession>
<gene>
    <name evidence="4" type="ORF">SAMN04488096_105327</name>
</gene>
<dbReference type="CDD" id="cd09988">
    <property type="entry name" value="Formimidoylglutamase"/>
    <property type="match status" value="1"/>
</dbReference>
<reference evidence="4 5" key="1">
    <citation type="submission" date="2016-11" db="EMBL/GenBank/DDBJ databases">
        <authorList>
            <person name="Jaros S."/>
            <person name="Januszkiewicz K."/>
            <person name="Wedrychowicz H."/>
        </authorList>
    </citation>
    <scope>NUCLEOTIDE SEQUENCE [LARGE SCALE GENOMIC DNA]</scope>
    <source>
        <strain evidence="4 5">DSM 21425</strain>
    </source>
</reference>
<evidence type="ECO:0000256" key="2">
    <source>
        <dbReference type="ARBA" id="ARBA00022801"/>
    </source>
</evidence>
<dbReference type="GO" id="GO:0046872">
    <property type="term" value="F:metal ion binding"/>
    <property type="evidence" value="ECO:0007669"/>
    <property type="project" value="UniProtKB-KW"/>
</dbReference>
<keyword evidence="5" id="KW-1185">Reference proteome</keyword>
<protein>
    <submittedName>
        <fullName evidence="4">Arginase family enzyme</fullName>
    </submittedName>
</protein>
<dbReference type="GO" id="GO:0008783">
    <property type="term" value="F:agmatinase activity"/>
    <property type="evidence" value="ECO:0007669"/>
    <property type="project" value="TreeGrafter"/>
</dbReference>
<dbReference type="InterPro" id="IPR023696">
    <property type="entry name" value="Ureohydrolase_dom_sf"/>
</dbReference>
<dbReference type="Pfam" id="PF00491">
    <property type="entry name" value="Arginase"/>
    <property type="match status" value="1"/>
</dbReference>
<evidence type="ECO:0000313" key="4">
    <source>
        <dbReference type="EMBL" id="SHI90402.1"/>
    </source>
</evidence>
<dbReference type="InterPro" id="IPR006035">
    <property type="entry name" value="Ureohydrolase"/>
</dbReference>
<dbReference type="PANTHER" id="PTHR11358:SF26">
    <property type="entry name" value="GUANIDINO ACID HYDROLASE, MITOCHONDRIAL"/>
    <property type="match status" value="1"/>
</dbReference>
<dbReference type="OrthoDB" id="931936at2"/>
<comment type="similarity">
    <text evidence="3">Belongs to the arginase family.</text>
</comment>
<name>A0A1M6EY99_9FLAO</name>
<evidence type="ECO:0000313" key="5">
    <source>
        <dbReference type="Proteomes" id="UP000184225"/>
    </source>
</evidence>
<keyword evidence="2" id="KW-0378">Hydrolase</keyword>
<dbReference type="AlphaFoldDB" id="A0A1M6EY99"/>
<evidence type="ECO:0000256" key="3">
    <source>
        <dbReference type="PROSITE-ProRule" id="PRU00742"/>
    </source>
</evidence>
<dbReference type="PANTHER" id="PTHR11358">
    <property type="entry name" value="ARGINASE/AGMATINASE"/>
    <property type="match status" value="1"/>
</dbReference>